<reference evidence="1" key="2">
    <citation type="submission" date="2020-05" db="UniProtKB">
        <authorList>
            <consortium name="EnsemblMetazoa"/>
        </authorList>
    </citation>
    <scope>IDENTIFICATION</scope>
    <source>
        <strain evidence="1">IAEA</strain>
    </source>
</reference>
<reference evidence="2" key="1">
    <citation type="submission" date="2015-01" db="EMBL/GenBank/DDBJ databases">
        <authorList>
            <person name="Aksoy S."/>
            <person name="Warren W."/>
            <person name="Wilson R.K."/>
        </authorList>
    </citation>
    <scope>NUCLEOTIDE SEQUENCE [LARGE SCALE GENOMIC DNA]</scope>
    <source>
        <strain evidence="2">IAEA</strain>
    </source>
</reference>
<name>A0A1B0BQ53_9MUSC</name>
<dbReference type="Gene3D" id="1.10.8.10">
    <property type="entry name" value="DNA helicase RuvA subunit, C-terminal domain"/>
    <property type="match status" value="1"/>
</dbReference>
<protein>
    <recommendedName>
        <fullName evidence="3">UBA domain-containing protein</fullName>
    </recommendedName>
</protein>
<evidence type="ECO:0000313" key="1">
    <source>
        <dbReference type="EnsemblMetazoa" id="GPPI037086-PA"/>
    </source>
</evidence>
<dbReference type="EnsemblMetazoa" id="GPPI037086-RA">
    <property type="protein sequence ID" value="GPPI037086-PA"/>
    <property type="gene ID" value="GPPI037086"/>
</dbReference>
<dbReference type="SUPFAM" id="SSF46934">
    <property type="entry name" value="UBA-like"/>
    <property type="match status" value="1"/>
</dbReference>
<dbReference type="VEuPathDB" id="VectorBase:GPPI037086"/>
<dbReference type="Proteomes" id="UP000092460">
    <property type="component" value="Unassembled WGS sequence"/>
</dbReference>
<dbReference type="InterPro" id="IPR009060">
    <property type="entry name" value="UBA-like_sf"/>
</dbReference>
<dbReference type="AlphaFoldDB" id="A0A1B0BQ53"/>
<keyword evidence="2" id="KW-1185">Reference proteome</keyword>
<organism evidence="1 2">
    <name type="scientific">Glossina palpalis gambiensis</name>
    <dbReference type="NCBI Taxonomy" id="67801"/>
    <lineage>
        <taxon>Eukaryota</taxon>
        <taxon>Metazoa</taxon>
        <taxon>Ecdysozoa</taxon>
        <taxon>Arthropoda</taxon>
        <taxon>Hexapoda</taxon>
        <taxon>Insecta</taxon>
        <taxon>Pterygota</taxon>
        <taxon>Neoptera</taxon>
        <taxon>Endopterygota</taxon>
        <taxon>Diptera</taxon>
        <taxon>Brachycera</taxon>
        <taxon>Muscomorpha</taxon>
        <taxon>Hippoboscoidea</taxon>
        <taxon>Glossinidae</taxon>
        <taxon>Glossina</taxon>
    </lineage>
</organism>
<dbReference type="STRING" id="67801.A0A1B0BQ53"/>
<dbReference type="EMBL" id="JXJN01018391">
    <property type="status" value="NOT_ANNOTATED_CDS"/>
    <property type="molecule type" value="Genomic_DNA"/>
</dbReference>
<evidence type="ECO:0000313" key="2">
    <source>
        <dbReference type="Proteomes" id="UP000092460"/>
    </source>
</evidence>
<proteinExistence type="predicted"/>
<sequence length="112" mass="12518">MVESNVSVSADIASTPVMANSIIDATASSNVITTQSFIATTYHSNERINTAVKVMMYMGFSNEEACLTQLFEKAQGNIPEALDLISREMLIKLLKICIYIKLLMRYCIPRYL</sequence>
<accession>A0A1B0BQ53</accession>
<evidence type="ECO:0008006" key="3">
    <source>
        <dbReference type="Google" id="ProtNLM"/>
    </source>
</evidence>